<dbReference type="InterPro" id="IPR002867">
    <property type="entry name" value="IBR_dom"/>
</dbReference>
<feature type="domain" description="RING-type" evidence="11">
    <location>
        <begin position="22"/>
        <end position="233"/>
    </location>
</feature>
<evidence type="ECO:0000259" key="11">
    <source>
        <dbReference type="PROSITE" id="PS51873"/>
    </source>
</evidence>
<keyword evidence="6" id="KW-0863">Zinc-finger</keyword>
<comment type="catalytic activity">
    <reaction evidence="1">
        <text>[E2 ubiquitin-conjugating enzyme]-S-ubiquitinyl-L-cysteine + [acceptor protein]-L-lysine = [E2 ubiquitin-conjugating enzyme]-L-cysteine + [acceptor protein]-N(6)-ubiquitinyl-L-lysine.</text>
        <dbReference type="EC" id="2.3.2.31"/>
    </reaction>
</comment>
<dbReference type="VEuPathDB" id="FungiDB:LEMA_P039710.1"/>
<gene>
    <name evidence="12" type="ORF">LEMA_P039710.1</name>
</gene>
<dbReference type="PANTHER" id="PTHR11685">
    <property type="entry name" value="RBR FAMILY RING FINGER AND IBR DOMAIN-CONTAINING"/>
    <property type="match status" value="1"/>
</dbReference>
<dbReference type="GO" id="GO:0061630">
    <property type="term" value="F:ubiquitin protein ligase activity"/>
    <property type="evidence" value="ECO:0007669"/>
    <property type="project" value="UniProtKB-EC"/>
</dbReference>
<feature type="compositionally biased region" description="Acidic residues" evidence="9">
    <location>
        <begin position="302"/>
        <end position="314"/>
    </location>
</feature>
<evidence type="ECO:0000256" key="7">
    <source>
        <dbReference type="ARBA" id="ARBA00022786"/>
    </source>
</evidence>
<dbReference type="STRING" id="985895.E4ZNL1"/>
<dbReference type="GO" id="GO:0016567">
    <property type="term" value="P:protein ubiquitination"/>
    <property type="evidence" value="ECO:0007669"/>
    <property type="project" value="InterPro"/>
</dbReference>
<keyword evidence="4" id="KW-0479">Metal-binding</keyword>
<evidence type="ECO:0000256" key="5">
    <source>
        <dbReference type="ARBA" id="ARBA00022737"/>
    </source>
</evidence>
<organism evidence="13">
    <name type="scientific">Leptosphaeria maculans (strain JN3 / isolate v23.1.3 / race Av1-4-5-6-7-8)</name>
    <name type="common">Blackleg fungus</name>
    <name type="synonym">Phoma lingam</name>
    <dbReference type="NCBI Taxonomy" id="985895"/>
    <lineage>
        <taxon>Eukaryota</taxon>
        <taxon>Fungi</taxon>
        <taxon>Dikarya</taxon>
        <taxon>Ascomycota</taxon>
        <taxon>Pezizomycotina</taxon>
        <taxon>Dothideomycetes</taxon>
        <taxon>Pleosporomycetidae</taxon>
        <taxon>Pleosporales</taxon>
        <taxon>Pleosporineae</taxon>
        <taxon>Leptosphaeriaceae</taxon>
        <taxon>Plenodomus</taxon>
        <taxon>Plenodomus lingam/Leptosphaeria maculans species complex</taxon>
    </lineage>
</organism>
<dbReference type="SUPFAM" id="SSF57850">
    <property type="entry name" value="RING/U-box"/>
    <property type="match status" value="1"/>
</dbReference>
<evidence type="ECO:0000313" key="13">
    <source>
        <dbReference type="Proteomes" id="UP000002668"/>
    </source>
</evidence>
<keyword evidence="10" id="KW-0732">Signal</keyword>
<evidence type="ECO:0000313" key="12">
    <source>
        <dbReference type="EMBL" id="CBX93070.1"/>
    </source>
</evidence>
<dbReference type="InterPro" id="IPR044066">
    <property type="entry name" value="TRIAD_supradom"/>
</dbReference>
<dbReference type="GeneID" id="13283077"/>
<keyword evidence="13" id="KW-1185">Reference proteome</keyword>
<dbReference type="AlphaFoldDB" id="E4ZNL1"/>
<evidence type="ECO:0000256" key="9">
    <source>
        <dbReference type="SAM" id="MobiDB-lite"/>
    </source>
</evidence>
<dbReference type="EC" id="2.3.2.31" evidence="2"/>
<protein>
    <recommendedName>
        <fullName evidence="2">RBR-type E3 ubiquitin transferase</fullName>
        <ecNumber evidence="2">2.3.2.31</ecNumber>
    </recommendedName>
</protein>
<evidence type="ECO:0000256" key="1">
    <source>
        <dbReference type="ARBA" id="ARBA00001798"/>
    </source>
</evidence>
<proteinExistence type="predicted"/>
<keyword evidence="5" id="KW-0677">Repeat</keyword>
<keyword evidence="7" id="KW-0833">Ubl conjugation pathway</keyword>
<evidence type="ECO:0000256" key="4">
    <source>
        <dbReference type="ARBA" id="ARBA00022723"/>
    </source>
</evidence>
<feature type="region of interest" description="Disordered" evidence="9">
    <location>
        <begin position="289"/>
        <end position="331"/>
    </location>
</feature>
<accession>E4ZNL1</accession>
<keyword evidence="3" id="KW-0808">Transferase</keyword>
<feature type="compositionally biased region" description="Basic and acidic residues" evidence="9">
    <location>
        <begin position="292"/>
        <end position="301"/>
    </location>
</feature>
<name>E4ZNL1_LEPMJ</name>
<dbReference type="OMA" id="ARIPNIC"/>
<dbReference type="PROSITE" id="PS51873">
    <property type="entry name" value="TRIAD"/>
    <property type="match status" value="1"/>
</dbReference>
<dbReference type="Gene3D" id="1.20.120.1750">
    <property type="match status" value="1"/>
</dbReference>
<sequence>MSYILRFLNLATLRTFLSMARIPNICVICEDAESFDCKLALAPCGRHWICSNDLTAFYILATRDESQYPPKCCGHVFHIKDYEHCVEHDTAEAFTEKEAEYKVLARNRVYCANTSCARFLDPRTHIQCPTSGVAYAVCHDGDACDKLTCTKCKTLINGKANEHACSDDEDAAEMEKAIRENKFQQCYACHTIIELREGCNHIQCHCGHEICYICGRPWTGHHGCPSHTAASYDADGYNQNGFHRDTGLHRSGLAYAQYMSSISGHGELEEGEIYESDGEAEPAEVLQQLHIGDVEQRKGDRGDDDDDDGSEDVESGPVGQSGLSWWGWGYR</sequence>
<evidence type="ECO:0000256" key="2">
    <source>
        <dbReference type="ARBA" id="ARBA00012251"/>
    </source>
</evidence>
<evidence type="ECO:0000256" key="8">
    <source>
        <dbReference type="ARBA" id="ARBA00022833"/>
    </source>
</evidence>
<dbReference type="InterPro" id="IPR031127">
    <property type="entry name" value="E3_UB_ligase_RBR"/>
</dbReference>
<evidence type="ECO:0000256" key="3">
    <source>
        <dbReference type="ARBA" id="ARBA00022679"/>
    </source>
</evidence>
<dbReference type="Pfam" id="PF01485">
    <property type="entry name" value="IBR"/>
    <property type="match status" value="1"/>
</dbReference>
<evidence type="ECO:0000256" key="10">
    <source>
        <dbReference type="SAM" id="SignalP"/>
    </source>
</evidence>
<keyword evidence="8" id="KW-0862">Zinc</keyword>
<dbReference type="RefSeq" id="XP_003836435.1">
    <property type="nucleotide sequence ID" value="XM_003836387.1"/>
</dbReference>
<dbReference type="GO" id="GO:0008270">
    <property type="term" value="F:zinc ion binding"/>
    <property type="evidence" value="ECO:0007669"/>
    <property type="project" value="UniProtKB-KW"/>
</dbReference>
<reference evidence="13" key="1">
    <citation type="journal article" date="2011" name="Nat. Commun.">
        <title>Effector diversification within compartments of the Leptosphaeria maculans genome affected by Repeat-Induced Point mutations.</title>
        <authorList>
            <person name="Rouxel T."/>
            <person name="Grandaubert J."/>
            <person name="Hane J.K."/>
            <person name="Hoede C."/>
            <person name="van de Wouw A.P."/>
            <person name="Couloux A."/>
            <person name="Dominguez V."/>
            <person name="Anthouard V."/>
            <person name="Bally P."/>
            <person name="Bourras S."/>
            <person name="Cozijnsen A.J."/>
            <person name="Ciuffetti L.M."/>
            <person name="Degrave A."/>
            <person name="Dilmaghani A."/>
            <person name="Duret L."/>
            <person name="Fudal I."/>
            <person name="Goodwin S.B."/>
            <person name="Gout L."/>
            <person name="Glaser N."/>
            <person name="Linglin J."/>
            <person name="Kema G.H.J."/>
            <person name="Lapalu N."/>
            <person name="Lawrence C.B."/>
            <person name="May K."/>
            <person name="Meyer M."/>
            <person name="Ollivier B."/>
            <person name="Poulain J."/>
            <person name="Schoch C.L."/>
            <person name="Simon A."/>
            <person name="Spatafora J.W."/>
            <person name="Stachowiak A."/>
            <person name="Turgeon B.G."/>
            <person name="Tyler B.M."/>
            <person name="Vincent D."/>
            <person name="Weissenbach J."/>
            <person name="Amselem J."/>
            <person name="Quesneville H."/>
            <person name="Oliver R.P."/>
            <person name="Wincker P."/>
            <person name="Balesdent M.-H."/>
            <person name="Howlett B.J."/>
        </authorList>
    </citation>
    <scope>NUCLEOTIDE SEQUENCE [LARGE SCALE GENOMIC DNA]</scope>
    <source>
        <strain evidence="13">JN3 / isolate v23.1.3 / race Av1-4-5-6-7-8</strain>
    </source>
</reference>
<dbReference type="CDD" id="cd22584">
    <property type="entry name" value="Rcat_RBR_unk"/>
    <property type="match status" value="1"/>
</dbReference>
<dbReference type="HOGENOM" id="CLU_839568_0_0_1"/>
<feature type="signal peptide" evidence="10">
    <location>
        <begin position="1"/>
        <end position="20"/>
    </location>
</feature>
<dbReference type="eggNOG" id="KOG1812">
    <property type="taxonomic scope" value="Eukaryota"/>
</dbReference>
<dbReference type="InParanoid" id="E4ZNL1"/>
<dbReference type="EMBL" id="FP929105">
    <property type="protein sequence ID" value="CBX93070.1"/>
    <property type="molecule type" value="Genomic_DNA"/>
</dbReference>
<dbReference type="OrthoDB" id="10009520at2759"/>
<dbReference type="Proteomes" id="UP000002668">
    <property type="component" value="Genome"/>
</dbReference>
<feature type="chain" id="PRO_5003193066" description="RBR-type E3 ubiquitin transferase" evidence="10">
    <location>
        <begin position="21"/>
        <end position="331"/>
    </location>
</feature>
<evidence type="ECO:0000256" key="6">
    <source>
        <dbReference type="ARBA" id="ARBA00022771"/>
    </source>
</evidence>